<protein>
    <submittedName>
        <fullName evidence="1">Uncharacterized protein</fullName>
    </submittedName>
</protein>
<dbReference type="AlphaFoldDB" id="A0ABD1YIP3"/>
<evidence type="ECO:0000313" key="1">
    <source>
        <dbReference type="EMBL" id="KAL2630678.1"/>
    </source>
</evidence>
<proteinExistence type="predicted"/>
<name>A0ABD1YIP3_9MARC</name>
<accession>A0ABD1YIP3</accession>
<comment type="caution">
    <text evidence="1">The sequence shown here is derived from an EMBL/GenBank/DDBJ whole genome shotgun (WGS) entry which is preliminary data.</text>
</comment>
<keyword evidence="2" id="KW-1185">Reference proteome</keyword>
<organism evidence="1 2">
    <name type="scientific">Riccia fluitans</name>
    <dbReference type="NCBI Taxonomy" id="41844"/>
    <lineage>
        <taxon>Eukaryota</taxon>
        <taxon>Viridiplantae</taxon>
        <taxon>Streptophyta</taxon>
        <taxon>Embryophyta</taxon>
        <taxon>Marchantiophyta</taxon>
        <taxon>Marchantiopsida</taxon>
        <taxon>Marchantiidae</taxon>
        <taxon>Marchantiales</taxon>
        <taxon>Ricciaceae</taxon>
        <taxon>Riccia</taxon>
    </lineage>
</organism>
<dbReference type="Proteomes" id="UP001605036">
    <property type="component" value="Unassembled WGS sequence"/>
</dbReference>
<evidence type="ECO:0000313" key="2">
    <source>
        <dbReference type="Proteomes" id="UP001605036"/>
    </source>
</evidence>
<sequence length="79" mass="9188">MGHIARKCPKKAKVYEYLIETPAGTRRRKRYRNFSLEDCDERLSSEAVDALIETVERIIPIPPEKPQEEDEVREEDGEG</sequence>
<gene>
    <name evidence="1" type="ORF">R1flu_015364</name>
</gene>
<dbReference type="EMBL" id="JBHFFA010000004">
    <property type="protein sequence ID" value="KAL2630678.1"/>
    <property type="molecule type" value="Genomic_DNA"/>
</dbReference>
<reference evidence="1 2" key="1">
    <citation type="submission" date="2024-09" db="EMBL/GenBank/DDBJ databases">
        <title>Chromosome-scale assembly of Riccia fluitans.</title>
        <authorList>
            <person name="Paukszto L."/>
            <person name="Sawicki J."/>
            <person name="Karawczyk K."/>
            <person name="Piernik-Szablinska J."/>
            <person name="Szczecinska M."/>
            <person name="Mazdziarz M."/>
        </authorList>
    </citation>
    <scope>NUCLEOTIDE SEQUENCE [LARGE SCALE GENOMIC DNA]</scope>
    <source>
        <strain evidence="1">Rf_01</strain>
        <tissue evidence="1">Aerial parts of the thallus</tissue>
    </source>
</reference>